<protein>
    <submittedName>
        <fullName evidence="3">Uncharacterized protein LOC106068847</fullName>
    </submittedName>
</protein>
<dbReference type="GO" id="GO:0005634">
    <property type="term" value="C:nucleus"/>
    <property type="evidence" value="ECO:0007669"/>
    <property type="project" value="TreeGrafter"/>
</dbReference>
<accession>A0A9W2Z7A2</accession>
<dbReference type="OMA" id="TDDYKHE"/>
<dbReference type="GO" id="GO:0030178">
    <property type="term" value="P:negative regulation of Wnt signaling pathway"/>
    <property type="evidence" value="ECO:0007669"/>
    <property type="project" value="TreeGrafter"/>
</dbReference>
<dbReference type="AlphaFoldDB" id="A0A9W2Z7A2"/>
<gene>
    <name evidence="3" type="primary">LOC106068847</name>
</gene>
<dbReference type="InterPro" id="IPR036249">
    <property type="entry name" value="Thioredoxin-like_sf"/>
</dbReference>
<reference evidence="3" key="1">
    <citation type="submission" date="2025-08" db="UniProtKB">
        <authorList>
            <consortium name="RefSeq"/>
        </authorList>
    </citation>
    <scope>IDENTIFICATION</scope>
</reference>
<evidence type="ECO:0000313" key="2">
    <source>
        <dbReference type="Proteomes" id="UP001165740"/>
    </source>
</evidence>
<evidence type="ECO:0000313" key="3">
    <source>
        <dbReference type="RefSeq" id="XP_055870801.1"/>
    </source>
</evidence>
<keyword evidence="2" id="KW-1185">Reference proteome</keyword>
<dbReference type="PROSITE" id="PS51352">
    <property type="entry name" value="THIOREDOXIN_2"/>
    <property type="match status" value="1"/>
</dbReference>
<proteinExistence type="predicted"/>
<dbReference type="RefSeq" id="XP_055870801.1">
    <property type="nucleotide sequence ID" value="XM_056014826.1"/>
</dbReference>
<dbReference type="OrthoDB" id="409136at2759"/>
<name>A0A9W2Z7A2_BIOGL</name>
<sequence>MAHLERLLGPELVTPDGSNVSVSTLQECELISLYFSAQWCPPCKGFLPNLRHCYDKVKEKGKRWEVVFVSLDTDKECCQQNFAEMPWLMVPYDSALREPMPDNYGLMGIPALVFINPKTGETITEEGENNYFV</sequence>
<dbReference type="PANTHER" id="PTHR46472:SF1">
    <property type="entry name" value="NUCLEOREDOXIN"/>
    <property type="match status" value="1"/>
</dbReference>
<dbReference type="PANTHER" id="PTHR46472">
    <property type="entry name" value="NUCLEOREDOXIN"/>
    <property type="match status" value="1"/>
</dbReference>
<dbReference type="GO" id="GO:0004791">
    <property type="term" value="F:thioredoxin-disulfide reductase (NADPH) activity"/>
    <property type="evidence" value="ECO:0007669"/>
    <property type="project" value="TreeGrafter"/>
</dbReference>
<dbReference type="InterPro" id="IPR013766">
    <property type="entry name" value="Thioredoxin_domain"/>
</dbReference>
<dbReference type="Proteomes" id="UP001165740">
    <property type="component" value="Chromosome 16"/>
</dbReference>
<dbReference type="Gene3D" id="3.40.30.10">
    <property type="entry name" value="Glutaredoxin"/>
    <property type="match status" value="1"/>
</dbReference>
<dbReference type="Pfam" id="PF13905">
    <property type="entry name" value="Thioredoxin_8"/>
    <property type="match status" value="1"/>
</dbReference>
<dbReference type="SUPFAM" id="SSF52833">
    <property type="entry name" value="Thioredoxin-like"/>
    <property type="match status" value="1"/>
</dbReference>
<feature type="domain" description="Thioredoxin" evidence="1">
    <location>
        <begin position="1"/>
        <end position="133"/>
    </location>
</feature>
<dbReference type="InterPro" id="IPR012336">
    <property type="entry name" value="Thioredoxin-like_fold"/>
</dbReference>
<dbReference type="GeneID" id="106068847"/>
<evidence type="ECO:0000259" key="1">
    <source>
        <dbReference type="PROSITE" id="PS51352"/>
    </source>
</evidence>
<organism evidence="2 3">
    <name type="scientific">Biomphalaria glabrata</name>
    <name type="common">Bloodfluke planorb</name>
    <name type="synonym">Freshwater snail</name>
    <dbReference type="NCBI Taxonomy" id="6526"/>
    <lineage>
        <taxon>Eukaryota</taxon>
        <taxon>Metazoa</taxon>
        <taxon>Spiralia</taxon>
        <taxon>Lophotrochozoa</taxon>
        <taxon>Mollusca</taxon>
        <taxon>Gastropoda</taxon>
        <taxon>Heterobranchia</taxon>
        <taxon>Euthyneura</taxon>
        <taxon>Panpulmonata</taxon>
        <taxon>Hygrophila</taxon>
        <taxon>Lymnaeoidea</taxon>
        <taxon>Planorbidae</taxon>
        <taxon>Biomphalaria</taxon>
    </lineage>
</organism>
<dbReference type="GO" id="GO:0031397">
    <property type="term" value="P:negative regulation of protein ubiquitination"/>
    <property type="evidence" value="ECO:0007669"/>
    <property type="project" value="TreeGrafter"/>
</dbReference>